<dbReference type="GO" id="GO:0044780">
    <property type="term" value="P:bacterial-type flagellum assembly"/>
    <property type="evidence" value="ECO:0007669"/>
    <property type="project" value="InterPro"/>
</dbReference>
<keyword evidence="1 3" id="KW-0378">Hydrolase</keyword>
<gene>
    <name evidence="3" type="primary">flgJ</name>
    <name evidence="3" type="ORF">D3870_19995</name>
</gene>
<dbReference type="GO" id="GO:0004040">
    <property type="term" value="F:amidase activity"/>
    <property type="evidence" value="ECO:0007669"/>
    <property type="project" value="InterPro"/>
</dbReference>
<dbReference type="PANTHER" id="PTHR33308:SF9">
    <property type="entry name" value="PEPTIDOGLYCAN HYDROLASE FLGJ"/>
    <property type="match status" value="1"/>
</dbReference>
<dbReference type="PANTHER" id="PTHR33308">
    <property type="entry name" value="PEPTIDOGLYCAN HYDROLASE FLGJ"/>
    <property type="match status" value="1"/>
</dbReference>
<evidence type="ECO:0000313" key="3">
    <source>
        <dbReference type="EMBL" id="RJF96695.1"/>
    </source>
</evidence>
<evidence type="ECO:0000256" key="1">
    <source>
        <dbReference type="ARBA" id="ARBA00022801"/>
    </source>
</evidence>
<reference evidence="3 4" key="1">
    <citation type="submission" date="2018-09" db="EMBL/GenBank/DDBJ databases">
        <authorList>
            <person name="Zhu H."/>
        </authorList>
    </citation>
    <scope>NUCLEOTIDE SEQUENCE [LARGE SCALE GENOMIC DNA]</scope>
    <source>
        <strain evidence="3 4">K2R10-39</strain>
    </source>
</reference>
<dbReference type="PRINTS" id="PR01002">
    <property type="entry name" value="FLGFLGJ"/>
</dbReference>
<dbReference type="OrthoDB" id="289937at2"/>
<accession>A0A418WVH5</accession>
<dbReference type="RefSeq" id="WP_119742826.1">
    <property type="nucleotide sequence ID" value="NZ_QYUN01000003.1"/>
</dbReference>
<feature type="domain" description="Mannosyl-glycoprotein endo-beta-N-acetylglucosamidase-like" evidence="2">
    <location>
        <begin position="79"/>
        <end position="236"/>
    </location>
</feature>
<comment type="caution">
    <text evidence="3">The sequence shown here is derived from an EMBL/GenBank/DDBJ whole genome shotgun (WGS) entry which is preliminary data.</text>
</comment>
<keyword evidence="4" id="KW-1185">Reference proteome</keyword>
<dbReference type="Pfam" id="PF01832">
    <property type="entry name" value="Glucosaminidase"/>
    <property type="match status" value="1"/>
</dbReference>
<dbReference type="AlphaFoldDB" id="A0A418WVH5"/>
<dbReference type="InterPro" id="IPR051056">
    <property type="entry name" value="Glycosyl_Hydrolase_73"/>
</dbReference>
<protein>
    <submittedName>
        <fullName evidence="3">Flagellar assembly peptidoglycan hydrolase FlgJ</fullName>
    </submittedName>
</protein>
<evidence type="ECO:0000313" key="4">
    <source>
        <dbReference type="Proteomes" id="UP000285190"/>
    </source>
</evidence>
<keyword evidence="3" id="KW-0282">Flagellum</keyword>
<dbReference type="GO" id="GO:0071973">
    <property type="term" value="P:bacterial-type flagellum-dependent cell motility"/>
    <property type="evidence" value="ECO:0007669"/>
    <property type="project" value="TreeGrafter"/>
</dbReference>
<keyword evidence="3" id="KW-0966">Cell projection</keyword>
<organism evidence="3 4">
    <name type="scientific">Noviherbaspirillum cavernae</name>
    <dbReference type="NCBI Taxonomy" id="2320862"/>
    <lineage>
        <taxon>Bacteria</taxon>
        <taxon>Pseudomonadati</taxon>
        <taxon>Pseudomonadota</taxon>
        <taxon>Betaproteobacteria</taxon>
        <taxon>Burkholderiales</taxon>
        <taxon>Oxalobacteraceae</taxon>
        <taxon>Noviherbaspirillum</taxon>
    </lineage>
</organism>
<evidence type="ECO:0000259" key="2">
    <source>
        <dbReference type="SMART" id="SM00047"/>
    </source>
</evidence>
<dbReference type="GO" id="GO:0016798">
    <property type="term" value="F:hydrolase activity, acting on glycosyl bonds"/>
    <property type="evidence" value="ECO:0007669"/>
    <property type="project" value="InterPro"/>
</dbReference>
<keyword evidence="3" id="KW-0969">Cilium</keyword>
<dbReference type="InterPro" id="IPR013377">
    <property type="entry name" value="FlgJ"/>
</dbReference>
<name>A0A418WVH5_9BURK</name>
<dbReference type="Proteomes" id="UP000285190">
    <property type="component" value="Unassembled WGS sequence"/>
</dbReference>
<dbReference type="InterPro" id="IPR002901">
    <property type="entry name" value="MGlyc_endo_b_GlcNAc-like_dom"/>
</dbReference>
<dbReference type="EMBL" id="QYUN01000003">
    <property type="protein sequence ID" value="RJF96695.1"/>
    <property type="molecule type" value="Genomic_DNA"/>
</dbReference>
<dbReference type="Gene3D" id="2.10.70.40">
    <property type="entry name" value="peptidoglycan hydrolase"/>
    <property type="match status" value="1"/>
</dbReference>
<sequence>MLRSDMSPLPTTATVATAATAPVRITPAFSAASGSNSFAATFGSVHADVMEFIENGSQNADLPSLSVEGQAYRASVQPDGAAVVGPEQQEFLSSIAPWAQEAGKRLGVSPDIVAAHAALESGWGRRPLRQADGGDTNNLFGLKAGGSWRGDVAQAMTTEYEDGSAVAKAERFRSYPDRASAFRDYAQLLLNNPRYHAALNAGGDAQAFAQGLAQGGYATDPAYAEKLARTATRIQSIQSGE</sequence>
<proteinExistence type="predicted"/>
<dbReference type="NCBIfam" id="TIGR02541">
    <property type="entry name" value="flagell_FlgJ"/>
    <property type="match status" value="1"/>
</dbReference>
<dbReference type="SMART" id="SM00047">
    <property type="entry name" value="LYZ2"/>
    <property type="match status" value="1"/>
</dbReference>
<dbReference type="Gene3D" id="1.10.530.10">
    <property type="match status" value="1"/>
</dbReference>